<feature type="transmembrane region" description="Helical" evidence="1">
    <location>
        <begin position="21"/>
        <end position="39"/>
    </location>
</feature>
<comment type="caution">
    <text evidence="2">The sequence shown here is derived from an EMBL/GenBank/DDBJ whole genome shotgun (WGS) entry which is preliminary data.</text>
</comment>
<evidence type="ECO:0000313" key="3">
    <source>
        <dbReference type="Proteomes" id="UP001150925"/>
    </source>
</evidence>
<proteinExistence type="predicted"/>
<keyword evidence="1" id="KW-1133">Transmembrane helix</keyword>
<organism evidence="2 3">
    <name type="scientific">Dispira parvispora</name>
    <dbReference type="NCBI Taxonomy" id="1520584"/>
    <lineage>
        <taxon>Eukaryota</taxon>
        <taxon>Fungi</taxon>
        <taxon>Fungi incertae sedis</taxon>
        <taxon>Zoopagomycota</taxon>
        <taxon>Kickxellomycotina</taxon>
        <taxon>Dimargaritomycetes</taxon>
        <taxon>Dimargaritales</taxon>
        <taxon>Dimargaritaceae</taxon>
        <taxon>Dispira</taxon>
    </lineage>
</organism>
<keyword evidence="1" id="KW-0472">Membrane</keyword>
<feature type="transmembrane region" description="Helical" evidence="1">
    <location>
        <begin position="78"/>
        <end position="100"/>
    </location>
</feature>
<accession>A0A9W8AVT0</accession>
<dbReference type="OrthoDB" id="5534594at2759"/>
<name>A0A9W8AVT0_9FUNG</name>
<dbReference type="EMBL" id="JANBPY010000036">
    <property type="protein sequence ID" value="KAJ1969642.1"/>
    <property type="molecule type" value="Genomic_DNA"/>
</dbReference>
<feature type="transmembrane region" description="Helical" evidence="1">
    <location>
        <begin position="128"/>
        <end position="149"/>
    </location>
</feature>
<evidence type="ECO:0000313" key="2">
    <source>
        <dbReference type="EMBL" id="KAJ1969642.1"/>
    </source>
</evidence>
<sequence>MVQLPLLDTCFRVLALRPATIILATLFSAAHLGALLNGPMRHISVVGYIVQAVGLVLSVGGLYGTIKYKARPVLAFGVYLWLGVLLSVIGFCAMFALSLFPKGRAKLCSAITHHPEMNYPYESCLHDFWKLALVAFPVLLAALALKFYLTLVPWSFYRKLQSGDGLLDEPERAQYSAIVDHEEA</sequence>
<protein>
    <recommendedName>
        <fullName evidence="4">Transmembrane protein</fullName>
    </recommendedName>
</protein>
<evidence type="ECO:0000256" key="1">
    <source>
        <dbReference type="SAM" id="Phobius"/>
    </source>
</evidence>
<dbReference type="Proteomes" id="UP001150925">
    <property type="component" value="Unassembled WGS sequence"/>
</dbReference>
<gene>
    <name evidence="2" type="ORF">IWQ62_000492</name>
</gene>
<evidence type="ECO:0008006" key="4">
    <source>
        <dbReference type="Google" id="ProtNLM"/>
    </source>
</evidence>
<feature type="transmembrane region" description="Helical" evidence="1">
    <location>
        <begin position="45"/>
        <end position="66"/>
    </location>
</feature>
<reference evidence="2" key="1">
    <citation type="submission" date="2022-07" db="EMBL/GenBank/DDBJ databases">
        <title>Phylogenomic reconstructions and comparative analyses of Kickxellomycotina fungi.</title>
        <authorList>
            <person name="Reynolds N.K."/>
            <person name="Stajich J.E."/>
            <person name="Barry K."/>
            <person name="Grigoriev I.V."/>
            <person name="Crous P."/>
            <person name="Smith M.E."/>
        </authorList>
    </citation>
    <scope>NUCLEOTIDE SEQUENCE</scope>
    <source>
        <strain evidence="2">RSA 1196</strain>
    </source>
</reference>
<keyword evidence="1" id="KW-0812">Transmembrane</keyword>
<keyword evidence="3" id="KW-1185">Reference proteome</keyword>
<dbReference type="AlphaFoldDB" id="A0A9W8AVT0"/>